<comment type="subcellular location">
    <subcellularLocation>
        <location evidence="1">Cell membrane</location>
        <topology evidence="1">Multi-pass membrane protein</topology>
    </subcellularLocation>
</comment>
<gene>
    <name evidence="9" type="ORF">GQ671_12610</name>
</gene>
<dbReference type="SUPFAM" id="SSF103473">
    <property type="entry name" value="MFS general substrate transporter"/>
    <property type="match status" value="1"/>
</dbReference>
<dbReference type="Proteomes" id="UP000436284">
    <property type="component" value="Unassembled WGS sequence"/>
</dbReference>
<evidence type="ECO:0000256" key="3">
    <source>
        <dbReference type="ARBA" id="ARBA00022475"/>
    </source>
</evidence>
<dbReference type="Pfam" id="PF07690">
    <property type="entry name" value="MFS_1"/>
    <property type="match status" value="1"/>
</dbReference>
<dbReference type="PROSITE" id="PS50850">
    <property type="entry name" value="MFS"/>
    <property type="match status" value="1"/>
</dbReference>
<sequence length="465" mass="49825">MSTNEQQSQAGINRLPLMAVLVSGAFAAILNQTLLSTAIPPIMEDLEISADVAQWLQSVFMLVNGIMIPITAFLIGKFSTRSLFFTAMGLFGAGTLVCGLAPNFSVLLGGRILQASGAGIIMPLMQTIIFLVYPIEKRGTAMGIFGLVIGFAPAIGPTLSGWFVESYPWRGLFFIIIPIVIIDLIVAYFILKNVTEKTNPKLDVPSIILSTFGFGGLLYGFSAAGSSGWLSTPVMASLIFGAVTLFLFIRRQNRLEQPILEFRVFKDKIFAISTGLGMVVFMSMIGGAVILPILMQDMMGFSAFESGLMLLPGALVMGSMSPVTGRLFDKFGARWLAIIGLFLVTVSTFMFTMITIETTFTYLAVVNVFRMLGVAMVMMPVTTAGLNQLTPQMVPHGTAMNNTMRQIAGAVGTALLVSIMTHTGNPSAGLEGMIEGVNTAFLVAAIISLVGLLLSFALRKPTSQN</sequence>
<keyword evidence="6 7" id="KW-0472">Membrane</keyword>
<feature type="transmembrane region" description="Helical" evidence="7">
    <location>
        <begin position="362"/>
        <end position="386"/>
    </location>
</feature>
<feature type="transmembrane region" description="Helical" evidence="7">
    <location>
        <begin position="112"/>
        <end position="132"/>
    </location>
</feature>
<feature type="transmembrane region" description="Helical" evidence="7">
    <location>
        <begin position="307"/>
        <end position="328"/>
    </location>
</feature>
<feature type="transmembrane region" description="Helical" evidence="7">
    <location>
        <begin position="436"/>
        <end position="458"/>
    </location>
</feature>
<proteinExistence type="predicted"/>
<name>A0A6N8U1M5_9STAP</name>
<feature type="transmembrane region" description="Helical" evidence="7">
    <location>
        <begin position="12"/>
        <end position="35"/>
    </location>
</feature>
<comment type="caution">
    <text evidence="9">The sequence shown here is derived from an EMBL/GenBank/DDBJ whole genome shotgun (WGS) entry which is preliminary data.</text>
</comment>
<dbReference type="NCBIfam" id="TIGR00711">
    <property type="entry name" value="efflux_EmrB"/>
    <property type="match status" value="1"/>
</dbReference>
<evidence type="ECO:0000256" key="2">
    <source>
        <dbReference type="ARBA" id="ARBA00022448"/>
    </source>
</evidence>
<protein>
    <submittedName>
        <fullName evidence="9">DHA2 family efflux MFS transporter permease subunit</fullName>
    </submittedName>
</protein>
<evidence type="ECO:0000256" key="6">
    <source>
        <dbReference type="ARBA" id="ARBA00023136"/>
    </source>
</evidence>
<feature type="transmembrane region" description="Helical" evidence="7">
    <location>
        <begin position="202"/>
        <end position="222"/>
    </location>
</feature>
<dbReference type="AlphaFoldDB" id="A0A6N8U1M5"/>
<dbReference type="PRINTS" id="PR01036">
    <property type="entry name" value="TCRTETB"/>
</dbReference>
<dbReference type="Gene3D" id="1.20.1250.20">
    <property type="entry name" value="MFS general substrate transporter like domains"/>
    <property type="match status" value="1"/>
</dbReference>
<dbReference type="InterPro" id="IPR011701">
    <property type="entry name" value="MFS"/>
</dbReference>
<reference evidence="9 10" key="1">
    <citation type="submission" date="2019-12" db="EMBL/GenBank/DDBJ databases">
        <title>Salinicoccus cyprini sp. nov., isolated from gastro-intestinal tract of mirror carp, Cyprinus carpio var. specularis, collected from Gobind Sagar Reservoir, Himachal Pradesh, India.</title>
        <authorList>
            <person name="Talwar C."/>
            <person name="Singh A.K."/>
            <person name="Lal R."/>
            <person name="Negi R.K."/>
        </authorList>
    </citation>
    <scope>NUCLEOTIDE SEQUENCE [LARGE SCALE GENOMIC DNA]</scope>
    <source>
        <strain evidence="9 10">J-82</strain>
    </source>
</reference>
<dbReference type="CDD" id="cd17503">
    <property type="entry name" value="MFS_LmrB_MDR_like"/>
    <property type="match status" value="1"/>
</dbReference>
<dbReference type="PANTHER" id="PTHR42718:SF24">
    <property type="entry name" value="MAJOR FACILITATOR SUPERFAMILY (MFS) PROFILE DOMAIN-CONTAINING PROTEIN"/>
    <property type="match status" value="1"/>
</dbReference>
<evidence type="ECO:0000313" key="10">
    <source>
        <dbReference type="Proteomes" id="UP000436284"/>
    </source>
</evidence>
<feature type="transmembrane region" description="Helical" evidence="7">
    <location>
        <begin position="269"/>
        <end position="295"/>
    </location>
</feature>
<keyword evidence="5 7" id="KW-1133">Transmembrane helix</keyword>
<keyword evidence="10" id="KW-1185">Reference proteome</keyword>
<dbReference type="InterPro" id="IPR036259">
    <property type="entry name" value="MFS_trans_sf"/>
</dbReference>
<evidence type="ECO:0000256" key="4">
    <source>
        <dbReference type="ARBA" id="ARBA00022692"/>
    </source>
</evidence>
<dbReference type="Gene3D" id="1.20.1720.10">
    <property type="entry name" value="Multidrug resistance protein D"/>
    <property type="match status" value="1"/>
</dbReference>
<keyword evidence="4 7" id="KW-0812">Transmembrane</keyword>
<feature type="transmembrane region" description="Helical" evidence="7">
    <location>
        <begin position="83"/>
        <end position="106"/>
    </location>
</feature>
<feature type="transmembrane region" description="Helical" evidence="7">
    <location>
        <begin position="169"/>
        <end position="190"/>
    </location>
</feature>
<feature type="transmembrane region" description="Helical" evidence="7">
    <location>
        <begin position="335"/>
        <end position="356"/>
    </location>
</feature>
<evidence type="ECO:0000256" key="7">
    <source>
        <dbReference type="SAM" id="Phobius"/>
    </source>
</evidence>
<dbReference type="OrthoDB" id="9816041at2"/>
<evidence type="ECO:0000256" key="1">
    <source>
        <dbReference type="ARBA" id="ARBA00004651"/>
    </source>
</evidence>
<dbReference type="InterPro" id="IPR020846">
    <property type="entry name" value="MFS_dom"/>
</dbReference>
<feature type="domain" description="Major facilitator superfamily (MFS) profile" evidence="8">
    <location>
        <begin position="17"/>
        <end position="463"/>
    </location>
</feature>
<keyword evidence="2" id="KW-0813">Transport</keyword>
<dbReference type="GO" id="GO:0005886">
    <property type="term" value="C:plasma membrane"/>
    <property type="evidence" value="ECO:0007669"/>
    <property type="project" value="UniProtKB-SubCell"/>
</dbReference>
<feature type="transmembrane region" description="Helical" evidence="7">
    <location>
        <begin position="55"/>
        <end position="76"/>
    </location>
</feature>
<organism evidence="9 10">
    <name type="scientific">Salinicoccus hispanicus</name>
    <dbReference type="NCBI Taxonomy" id="157225"/>
    <lineage>
        <taxon>Bacteria</taxon>
        <taxon>Bacillati</taxon>
        <taxon>Bacillota</taxon>
        <taxon>Bacilli</taxon>
        <taxon>Bacillales</taxon>
        <taxon>Staphylococcaceae</taxon>
        <taxon>Salinicoccus</taxon>
    </lineage>
</organism>
<evidence type="ECO:0000313" key="9">
    <source>
        <dbReference type="EMBL" id="MXQ52108.1"/>
    </source>
</evidence>
<feature type="transmembrane region" description="Helical" evidence="7">
    <location>
        <begin position="228"/>
        <end position="249"/>
    </location>
</feature>
<dbReference type="PANTHER" id="PTHR42718">
    <property type="entry name" value="MAJOR FACILITATOR SUPERFAMILY MULTIDRUG TRANSPORTER MFSC"/>
    <property type="match status" value="1"/>
</dbReference>
<feature type="transmembrane region" description="Helical" evidence="7">
    <location>
        <begin position="407"/>
        <end position="424"/>
    </location>
</feature>
<accession>A0A6N8U1M5</accession>
<dbReference type="EMBL" id="WUUK01000005">
    <property type="protein sequence ID" value="MXQ52108.1"/>
    <property type="molecule type" value="Genomic_DNA"/>
</dbReference>
<feature type="transmembrane region" description="Helical" evidence="7">
    <location>
        <begin position="144"/>
        <end position="163"/>
    </location>
</feature>
<evidence type="ECO:0000256" key="5">
    <source>
        <dbReference type="ARBA" id="ARBA00022989"/>
    </source>
</evidence>
<keyword evidence="3" id="KW-1003">Cell membrane</keyword>
<evidence type="ECO:0000259" key="8">
    <source>
        <dbReference type="PROSITE" id="PS50850"/>
    </source>
</evidence>
<dbReference type="GO" id="GO:0022857">
    <property type="term" value="F:transmembrane transporter activity"/>
    <property type="evidence" value="ECO:0007669"/>
    <property type="project" value="InterPro"/>
</dbReference>
<dbReference type="RefSeq" id="WP_160657868.1">
    <property type="nucleotide sequence ID" value="NZ_JBHRWU010000001.1"/>
</dbReference>
<dbReference type="InterPro" id="IPR004638">
    <property type="entry name" value="EmrB-like"/>
</dbReference>